<evidence type="ECO:0000259" key="3">
    <source>
        <dbReference type="Pfam" id="PF25800"/>
    </source>
</evidence>
<feature type="region of interest" description="Disordered" evidence="1">
    <location>
        <begin position="664"/>
        <end position="695"/>
    </location>
</feature>
<dbReference type="Proteomes" id="UP000028878">
    <property type="component" value="Unassembled WGS sequence"/>
</dbReference>
<dbReference type="Pfam" id="PF25800">
    <property type="entry name" value="FimV_N"/>
    <property type="match status" value="1"/>
</dbReference>
<feature type="compositionally biased region" description="Pro residues" evidence="1">
    <location>
        <begin position="411"/>
        <end position="424"/>
    </location>
</feature>
<dbReference type="EMBL" id="CCAE010000001">
    <property type="protein sequence ID" value="CDN85669.1"/>
    <property type="molecule type" value="Genomic_DNA"/>
</dbReference>
<feature type="region of interest" description="Disordered" evidence="1">
    <location>
        <begin position="714"/>
        <end position="769"/>
    </location>
</feature>
<evidence type="ECO:0000256" key="2">
    <source>
        <dbReference type="SAM" id="SignalP"/>
    </source>
</evidence>
<dbReference type="InterPro" id="IPR020012">
    <property type="entry name" value="LysM_FimV"/>
</dbReference>
<feature type="domain" description="FimV N-terminal" evidence="3">
    <location>
        <begin position="25"/>
        <end position="132"/>
    </location>
</feature>
<evidence type="ECO:0000313" key="5">
    <source>
        <dbReference type="Proteomes" id="UP000028878"/>
    </source>
</evidence>
<feature type="compositionally biased region" description="Pro residues" evidence="1">
    <location>
        <begin position="432"/>
        <end position="450"/>
    </location>
</feature>
<feature type="compositionally biased region" description="Pro residues" evidence="1">
    <location>
        <begin position="152"/>
        <end position="173"/>
    </location>
</feature>
<feature type="chain" id="PRO_5009681412" description="FimV N-terminal domain-containing protein" evidence="2">
    <location>
        <begin position="25"/>
        <end position="872"/>
    </location>
</feature>
<dbReference type="InterPro" id="IPR038440">
    <property type="entry name" value="FimV_C_sf"/>
</dbReference>
<evidence type="ECO:0000313" key="4">
    <source>
        <dbReference type="EMBL" id="CDN85669.1"/>
    </source>
</evidence>
<feature type="region of interest" description="Disordered" evidence="1">
    <location>
        <begin position="300"/>
        <end position="360"/>
    </location>
</feature>
<reference evidence="5" key="2">
    <citation type="submission" date="2014-11" db="EMBL/GenBank/DDBJ databases">
        <title>Draft genome sequence of Hydrogenophaga intermedia S1.</title>
        <authorList>
            <person name="Gan H.M."/>
            <person name="Chew T.H."/>
            <person name="Stolz A."/>
        </authorList>
    </citation>
    <scope>NUCLEOTIDE SEQUENCE [LARGE SCALE GENOMIC DNA]</scope>
    <source>
        <strain evidence="5">S1</strain>
    </source>
</reference>
<dbReference type="RefSeq" id="WP_009518819.1">
    <property type="nucleotide sequence ID" value="NZ_CCAE010000001.1"/>
</dbReference>
<protein>
    <recommendedName>
        <fullName evidence="3">FimV N-terminal domain-containing protein</fullName>
    </recommendedName>
</protein>
<dbReference type="InterPro" id="IPR057840">
    <property type="entry name" value="FimV_N"/>
</dbReference>
<feature type="compositionally biased region" description="Low complexity" evidence="1">
    <location>
        <begin position="714"/>
        <end position="728"/>
    </location>
</feature>
<gene>
    <name evidence="4" type="ORF">BN948_00060</name>
</gene>
<feature type="signal peptide" evidence="2">
    <location>
        <begin position="1"/>
        <end position="24"/>
    </location>
</feature>
<evidence type="ECO:0000256" key="1">
    <source>
        <dbReference type="SAM" id="MobiDB-lite"/>
    </source>
</evidence>
<sequence precursor="true">MGLHAIAAAALVSTLVLSPHDALALALGRVTVQSALGEPLRAEIDVPDINAAEASSLRVTLAPGDTYRAAGVDVNPALNGIEITLQRRPDGRSYLRLRSPNVVNEPFVDLIVEANWATGRLVRDYTLLFDPPNLRASTPQPAPIAPRATAPAPTPTPAPAPPPAAAAPAPAPAAPVTASPRPAPAPAATPTPAPAPAPASEAQRQVTVQRGDTAGGIAMANRPANVSLDQMLVAMLQANPNAFIDGNVNRIRAGAVVDLPSRTEASAIDASEARQTIAAQSRDFDEYRRRLAGAVPAAQVDTAQREAAGRVQTEVQDRGAPAPSSDRLTLSRPQGGAAGTGSEAQIAQQRQSSDAAQRSAELQRNIDELAKLDSQAKAPAAPAPAPAAAAPAPATPTTPAPAPAAEAPAASPTPAPAAAPPAPAPAEAAAPAPTPAPAPAVAAPRPPAMPAPAADEPGFLSSLTDNPLLLPLAGGLLALLAGLGLWRVRQRKANANVDSSFLESRLQPDSFFGSSGGQRIDTAEAMASGSSMVYSPSQLDAAGDVDPVAEADVYLAYGRDLQAEEILKEAMRSTPTRVAIHTKLLEIYAKRRDARAFEVVASEAFGLTQGEGPEWERACELGRELDPTNPLYHPGGKPVPKAGLAAATAAGGLHAFGPSTVNLDSQASTGAGPLDLDLDIPMDDAPASRPVPAERPDMAAMSDLDDLDATEALTAPSASPTSAPASMSMDFDLDLPSPANEAERSATTPADIEVPSLGQGAPDSISAPNFDLDLKTTSTKAGLAPEPAGSLMDFNLDGLNLDLDSGHKEPVTMAPAGDLTEENPLETKLSLAEEFRAIGDFEGARSLAEEVLAEASGPLKAKASTFLADLTT</sequence>
<feature type="region of interest" description="Disordered" evidence="1">
    <location>
        <begin position="374"/>
        <end position="453"/>
    </location>
</feature>
<proteinExistence type="predicted"/>
<dbReference type="NCBIfam" id="TIGR03505">
    <property type="entry name" value="FimV_core"/>
    <property type="match status" value="1"/>
</dbReference>
<dbReference type="Gene3D" id="1.20.58.2200">
    <property type="match status" value="1"/>
</dbReference>
<dbReference type="InterPro" id="IPR036779">
    <property type="entry name" value="LysM_dom_sf"/>
</dbReference>
<accession>A0A1L1PD48</accession>
<dbReference type="NCBIfam" id="TIGR03504">
    <property type="entry name" value="FimV_Cterm"/>
    <property type="match status" value="1"/>
</dbReference>
<feature type="compositionally biased region" description="Pro residues" evidence="1">
    <location>
        <begin position="181"/>
        <end position="197"/>
    </location>
</feature>
<dbReference type="AlphaFoldDB" id="A0A1L1PD48"/>
<keyword evidence="5" id="KW-1185">Reference proteome</keyword>
<name>A0A1L1PD48_HYDIT</name>
<feature type="compositionally biased region" description="Low complexity" evidence="1">
    <location>
        <begin position="344"/>
        <end position="360"/>
    </location>
</feature>
<feature type="compositionally biased region" description="Low complexity" evidence="1">
    <location>
        <begin position="376"/>
        <end position="392"/>
    </location>
</feature>
<keyword evidence="2" id="KW-0732">Signal</keyword>
<dbReference type="InterPro" id="IPR020011">
    <property type="entry name" value="FimV_C"/>
</dbReference>
<organism evidence="4 5">
    <name type="scientific">Hydrogenophaga intermedia</name>
    <dbReference type="NCBI Taxonomy" id="65786"/>
    <lineage>
        <taxon>Bacteria</taxon>
        <taxon>Pseudomonadati</taxon>
        <taxon>Pseudomonadota</taxon>
        <taxon>Betaproteobacteria</taxon>
        <taxon>Burkholderiales</taxon>
        <taxon>Comamonadaceae</taxon>
        <taxon>Hydrogenophaga</taxon>
    </lineage>
</organism>
<feature type="compositionally biased region" description="Pro residues" evidence="1">
    <location>
        <begin position="393"/>
        <end position="402"/>
    </location>
</feature>
<dbReference type="Gene3D" id="3.10.350.10">
    <property type="entry name" value="LysM domain"/>
    <property type="match status" value="1"/>
</dbReference>
<reference evidence="5" key="1">
    <citation type="submission" date="2014-02" db="EMBL/GenBank/DDBJ databases">
        <authorList>
            <person name="Gan H."/>
        </authorList>
    </citation>
    <scope>NUCLEOTIDE SEQUENCE [LARGE SCALE GENOMIC DNA]</scope>
    <source>
        <strain evidence="5">S1</strain>
    </source>
</reference>
<feature type="region of interest" description="Disordered" evidence="1">
    <location>
        <begin position="136"/>
        <end position="208"/>
    </location>
</feature>